<evidence type="ECO:0000259" key="7">
    <source>
        <dbReference type="PROSITE" id="PS50003"/>
    </source>
</evidence>
<evidence type="ECO:0000256" key="6">
    <source>
        <dbReference type="ARBA" id="ARBA00023121"/>
    </source>
</evidence>
<dbReference type="InterPro" id="IPR037239">
    <property type="entry name" value="OSBP_sf"/>
</dbReference>
<proteinExistence type="inferred from homology"/>
<keyword evidence="4" id="KW-0175">Coiled coil</keyword>
<dbReference type="PANTHER" id="PTHR10972:SF88">
    <property type="entry name" value="OXYSTEROL-BINDING PROTEIN-RELATED PROTEIN 2B"/>
    <property type="match status" value="1"/>
</dbReference>
<comment type="caution">
    <text evidence="8">The sequence shown here is derived from an EMBL/GenBank/DDBJ whole genome shotgun (WGS) entry which is preliminary data.</text>
</comment>
<reference evidence="8 9" key="1">
    <citation type="submission" date="2024-11" db="EMBL/GenBank/DDBJ databases">
        <title>A near-complete genome assembly of Cinchona calisaya.</title>
        <authorList>
            <person name="Lian D.C."/>
            <person name="Zhao X.W."/>
            <person name="Wei L."/>
        </authorList>
    </citation>
    <scope>NUCLEOTIDE SEQUENCE [LARGE SCALE GENOMIC DNA]</scope>
    <source>
        <tissue evidence="8">Nenye</tissue>
    </source>
</reference>
<dbReference type="Proteomes" id="UP001630127">
    <property type="component" value="Unassembled WGS sequence"/>
</dbReference>
<dbReference type="InterPro" id="IPR011993">
    <property type="entry name" value="PH-like_dom_sf"/>
</dbReference>
<comment type="function">
    <text evidence="1">May be involved in the transport of sterols.</text>
</comment>
<keyword evidence="6" id="KW-0446">Lipid-binding</keyword>
<dbReference type="AlphaFoldDB" id="A0ABD2XVA7"/>
<evidence type="ECO:0000256" key="4">
    <source>
        <dbReference type="ARBA" id="ARBA00023054"/>
    </source>
</evidence>
<dbReference type="SUPFAM" id="SSF144000">
    <property type="entry name" value="Oxysterol-binding protein-like"/>
    <property type="match status" value="1"/>
</dbReference>
<evidence type="ECO:0000256" key="5">
    <source>
        <dbReference type="ARBA" id="ARBA00023055"/>
    </source>
</evidence>
<protein>
    <recommendedName>
        <fullName evidence="7">PH domain-containing protein</fullName>
    </recommendedName>
</protein>
<dbReference type="Gene3D" id="2.30.29.30">
    <property type="entry name" value="Pleckstrin-homology domain (PH domain)/Phosphotyrosine-binding domain (PTB)"/>
    <property type="match status" value="1"/>
</dbReference>
<dbReference type="Gene3D" id="2.40.160.120">
    <property type="match status" value="1"/>
</dbReference>
<dbReference type="SMART" id="SM00233">
    <property type="entry name" value="PH"/>
    <property type="match status" value="1"/>
</dbReference>
<dbReference type="Pfam" id="PF01237">
    <property type="entry name" value="Oxysterol_BP"/>
    <property type="match status" value="1"/>
</dbReference>
<name>A0ABD2XVA7_9GENT</name>
<keyword evidence="3" id="KW-0813">Transport</keyword>
<dbReference type="Gene3D" id="3.30.70.3490">
    <property type="match status" value="1"/>
</dbReference>
<dbReference type="Pfam" id="PF15413">
    <property type="entry name" value="PH_11"/>
    <property type="match status" value="1"/>
</dbReference>
<comment type="similarity">
    <text evidence="2">Belongs to the OSBP family.</text>
</comment>
<evidence type="ECO:0000313" key="8">
    <source>
        <dbReference type="EMBL" id="KAL3497462.1"/>
    </source>
</evidence>
<dbReference type="InterPro" id="IPR000648">
    <property type="entry name" value="Oxysterol-bd"/>
</dbReference>
<dbReference type="PROSITE" id="PS50003">
    <property type="entry name" value="PH_DOMAIN"/>
    <property type="match status" value="1"/>
</dbReference>
<evidence type="ECO:0000256" key="2">
    <source>
        <dbReference type="ARBA" id="ARBA00008842"/>
    </source>
</evidence>
<gene>
    <name evidence="8" type="ORF">ACH5RR_040194</name>
</gene>
<evidence type="ECO:0000256" key="3">
    <source>
        <dbReference type="ARBA" id="ARBA00022448"/>
    </source>
</evidence>
<dbReference type="InterPro" id="IPR001849">
    <property type="entry name" value="PH_domain"/>
</dbReference>
<evidence type="ECO:0000256" key="1">
    <source>
        <dbReference type="ARBA" id="ARBA00003361"/>
    </source>
</evidence>
<dbReference type="GO" id="GO:0008289">
    <property type="term" value="F:lipid binding"/>
    <property type="evidence" value="ECO:0007669"/>
    <property type="project" value="UniProtKB-KW"/>
</dbReference>
<dbReference type="FunFam" id="2.40.160.120:FF:000006">
    <property type="entry name" value="oxysterol-binding protein-related protein 1D isoform X1"/>
    <property type="match status" value="1"/>
</dbReference>
<organism evidence="8 9">
    <name type="scientific">Cinchona calisaya</name>
    <dbReference type="NCBI Taxonomy" id="153742"/>
    <lineage>
        <taxon>Eukaryota</taxon>
        <taxon>Viridiplantae</taxon>
        <taxon>Streptophyta</taxon>
        <taxon>Embryophyta</taxon>
        <taxon>Tracheophyta</taxon>
        <taxon>Spermatophyta</taxon>
        <taxon>Magnoliopsida</taxon>
        <taxon>eudicotyledons</taxon>
        <taxon>Gunneridae</taxon>
        <taxon>Pentapetalae</taxon>
        <taxon>asterids</taxon>
        <taxon>lamiids</taxon>
        <taxon>Gentianales</taxon>
        <taxon>Rubiaceae</taxon>
        <taxon>Cinchonoideae</taxon>
        <taxon>Cinchoneae</taxon>
        <taxon>Cinchona</taxon>
    </lineage>
</organism>
<dbReference type="EMBL" id="JBJUIK010000017">
    <property type="protein sequence ID" value="KAL3497462.1"/>
    <property type="molecule type" value="Genomic_DNA"/>
</dbReference>
<dbReference type="GO" id="GO:0006869">
    <property type="term" value="P:lipid transport"/>
    <property type="evidence" value="ECO:0007669"/>
    <property type="project" value="UniProtKB-KW"/>
</dbReference>
<dbReference type="FunFam" id="3.30.70.3490:FF:000013">
    <property type="entry name" value="Oxysterol-binding protein-related protein 2A"/>
    <property type="match status" value="1"/>
</dbReference>
<dbReference type="PANTHER" id="PTHR10972">
    <property type="entry name" value="OXYSTEROL-BINDING PROTEIN-RELATED"/>
    <property type="match status" value="1"/>
</dbReference>
<accession>A0ABD2XVA7</accession>
<sequence>MRVIKEMHPLCCISLESNSPSPIDDFSPKPTTLLRTGSAVVNGSDFNAGGSDSSVSVAGLLYKWTNYHKGWRSRWFTLRNGVLSYSKSRNRPENLAADDLVLIGDSKLTSSSSGRRRKHGNKSVGIVHLKISSFRESKSDDRRFYIFTATKTLHLRTNLKRERSAWIEALSSTRNLFSSRPLNDNLSLLPDISISTERLKKRLLDEGISDGLVNDCEQIMLSEFSDVQGQLKFLCEERSNLLDTLRQFEAANVEADASGVHDGEYQLMKHEYSNLGRGKYSEWSTTESSDDVEKQELEEVSDEEETNFFDTNEYFLEPTISCGSITEEIMDECVELENRIGDVDKLDTKKEVHGCLKFERRKKLPDPIEKEKGVSLWSMIKDNVGKDLTRVCLPVYFNEPVSSLQKCFEDLEYSYLLDRAYQHGKAGNSLLRILNVAAFAVSGYSSSEGRHCKPFNPLLGETYEADYPELGVRFFSEKVSHHPTLIACHCEGRGWKFWGDSNLKSKFWGRSIQLDPVGTLTVEFDDGEIFQWSKVTTSIYNLILGKIYCDHHGMMHIRGNRQYSCKLKFKEQSILERNPHQVHGFVEDCMGKKVATLFGKWDESMYFLNGEGNRKPKDMSDASLLWKSNTPPTNLTRYNLTSFAITLNELIPGLKEKLPPTDSRLRPDQRYLENGEYDKANAEKLRLEMRQRMSRKMQEHGWKPRWFQRDGEDGTFRYIGGYWEARDCGNWDGCPSIFGEISEDPLNSFEGS</sequence>
<keyword evidence="9" id="KW-1185">Reference proteome</keyword>
<dbReference type="SUPFAM" id="SSF50729">
    <property type="entry name" value="PH domain-like"/>
    <property type="match status" value="1"/>
</dbReference>
<keyword evidence="5" id="KW-0445">Lipid transport</keyword>
<feature type="domain" description="PH" evidence="7">
    <location>
        <begin position="54"/>
        <end position="175"/>
    </location>
</feature>
<evidence type="ECO:0000313" key="9">
    <source>
        <dbReference type="Proteomes" id="UP001630127"/>
    </source>
</evidence>